<dbReference type="RefSeq" id="WP_120032223.1">
    <property type="nucleotide sequence ID" value="NZ_QVMU01000012.1"/>
</dbReference>
<gene>
    <name evidence="11 13" type="primary">dinG</name>
    <name evidence="13" type="ORF">DZ860_13785</name>
</gene>
<comment type="function">
    <text evidence="11">DNA-dependent ATPase and 5'-3' DNA helicase. Unwinds D-loops, R-loops, forked DNA and G-quadruplex DNA.</text>
</comment>
<dbReference type="SUPFAM" id="SSF52540">
    <property type="entry name" value="P-loop containing nucleoside triphosphate hydrolases"/>
    <property type="match status" value="1"/>
</dbReference>
<evidence type="ECO:0000256" key="10">
    <source>
        <dbReference type="ARBA" id="ARBA00023235"/>
    </source>
</evidence>
<feature type="binding site" evidence="11">
    <location>
        <position position="191"/>
    </location>
    <ligand>
        <name>[4Fe-4S] cluster</name>
        <dbReference type="ChEBI" id="CHEBI:49883"/>
    </ligand>
</feature>
<comment type="caution">
    <text evidence="13">The sequence shown here is derived from an EMBL/GenBank/DDBJ whole genome shotgun (WGS) entry which is preliminary data.</text>
</comment>
<dbReference type="PANTHER" id="PTHR11472">
    <property type="entry name" value="DNA REPAIR DEAD HELICASE RAD3/XP-D SUBFAMILY MEMBER"/>
    <property type="match status" value="1"/>
</dbReference>
<dbReference type="GO" id="GO:0043139">
    <property type="term" value="F:5'-3' DNA helicase activity"/>
    <property type="evidence" value="ECO:0007669"/>
    <property type="project" value="UniProtKB-UniRule"/>
</dbReference>
<evidence type="ECO:0000256" key="4">
    <source>
        <dbReference type="ARBA" id="ARBA00022801"/>
    </source>
</evidence>
<dbReference type="EMBL" id="QVMU01000012">
    <property type="protein sequence ID" value="RJX70219.1"/>
    <property type="molecule type" value="Genomic_DNA"/>
</dbReference>
<evidence type="ECO:0000256" key="3">
    <source>
        <dbReference type="ARBA" id="ARBA00022741"/>
    </source>
</evidence>
<dbReference type="GO" id="GO:0006281">
    <property type="term" value="P:DNA repair"/>
    <property type="evidence" value="ECO:0007669"/>
    <property type="project" value="TreeGrafter"/>
</dbReference>
<keyword evidence="14" id="KW-1185">Reference proteome</keyword>
<keyword evidence="2 11" id="KW-0479">Metal-binding</keyword>
<keyword evidence="1 11" id="KW-0004">4Fe-4S</keyword>
<dbReference type="SMART" id="SM00491">
    <property type="entry name" value="HELICc2"/>
    <property type="match status" value="1"/>
</dbReference>
<evidence type="ECO:0000256" key="5">
    <source>
        <dbReference type="ARBA" id="ARBA00022806"/>
    </source>
</evidence>
<proteinExistence type="inferred from homology"/>
<dbReference type="InterPro" id="IPR027417">
    <property type="entry name" value="P-loop_NTPase"/>
</dbReference>
<keyword evidence="4 11" id="KW-0378">Hydrolase</keyword>
<comment type="cofactor">
    <cofactor evidence="11">
        <name>[4Fe-4S] cluster</name>
        <dbReference type="ChEBI" id="CHEBI:49883"/>
    </cofactor>
    <text evidence="11">Binds 1 [4Fe-4S] cluster.</text>
</comment>
<dbReference type="GO" id="GO:0046872">
    <property type="term" value="F:metal ion binding"/>
    <property type="evidence" value="ECO:0007669"/>
    <property type="project" value="UniProtKB-KW"/>
</dbReference>
<evidence type="ECO:0000256" key="7">
    <source>
        <dbReference type="ARBA" id="ARBA00023004"/>
    </source>
</evidence>
<dbReference type="NCBIfam" id="NF008729">
    <property type="entry name" value="PRK11747.1"/>
    <property type="match status" value="1"/>
</dbReference>
<dbReference type="EC" id="5.6.2.3" evidence="11"/>
<dbReference type="GO" id="GO:0005524">
    <property type="term" value="F:ATP binding"/>
    <property type="evidence" value="ECO:0007669"/>
    <property type="project" value="UniProtKB-UniRule"/>
</dbReference>
<sequence length="690" mass="77265">MITSKTQQSIRNSYSNLQSQLDNFVPRRAQNYLVAEIAKTLSGNYHKSNRMIVAEAGTGIGKSLSYLMATIPVAVFNNRKVVISTATVALQEQLVEKDLPLFRRITDVPFSFILAKGRQRYCCAEKLMSACGVDGGQLAIFETKPKKKDIELLETMHRSLAQGKWNGDRDAWPKSIPDEIWQLIGSDKHSCNNSLPMHRNCPFQKARAELDKADVIIANHSLVMADADLGGGVILPEPENTIFVFDEAHHLPQVARDHSSAASSLKGAATWLERLNQSISKFSGMTDEKRVGRFRNELQDSIQQLIPALSQLASRFDPAQFEDKIYRFEHGELPSWLEEEAKSLKTLSQKGAQAVAKIADLIAERVKDGELSSRLAEPALAELGFYIQRMDNLAQVWHLMAQPLRDKGAPLARWLEISPEREGDFIVSVSPLEVGWQLDQQLWSRCVGAVLVSATLRALNSFSFFCRQAGVSDKPEDGTQFLALASPFDYQNQAELFIPKLRYEPQVPQFTEYLIEILPNLIEDKKANLVLFSSYWQMNQVAEALESAFIKKGWALQIQGKESRGEILKKHSTLVQCEKTSILFGTGSFSEGLDLPGTLLENLIITKIPFGVPTSPVERAHAEYIERKGGNSFMQIAVPEASKKLIQAAGRLLRKERDSGKVILLDRRIISKRYGKALLDSLPPFKRNIE</sequence>
<dbReference type="InterPro" id="IPR045028">
    <property type="entry name" value="DinG/Rad3-like"/>
</dbReference>
<evidence type="ECO:0000256" key="1">
    <source>
        <dbReference type="ARBA" id="ARBA00022485"/>
    </source>
</evidence>
<dbReference type="PANTHER" id="PTHR11472:SF59">
    <property type="entry name" value="ATP-DEPENDENT DNA HELICASE DING"/>
    <property type="match status" value="1"/>
</dbReference>
<dbReference type="GO" id="GO:0016887">
    <property type="term" value="F:ATP hydrolysis activity"/>
    <property type="evidence" value="ECO:0007669"/>
    <property type="project" value="RHEA"/>
</dbReference>
<evidence type="ECO:0000256" key="2">
    <source>
        <dbReference type="ARBA" id="ARBA00022723"/>
    </source>
</evidence>
<reference evidence="13 14" key="1">
    <citation type="submission" date="2018-08" db="EMBL/GenBank/DDBJ databases">
        <title>Vibrio isolated from the Eastern China Marginal Seas.</title>
        <authorList>
            <person name="Li Y."/>
        </authorList>
    </citation>
    <scope>NUCLEOTIDE SEQUENCE [LARGE SCALE GENOMIC DNA]</scope>
    <source>
        <strain evidence="13 14">BEI233</strain>
    </source>
</reference>
<feature type="domain" description="Helicase ATP-binding" evidence="12">
    <location>
        <begin position="16"/>
        <end position="309"/>
    </location>
</feature>
<dbReference type="Pfam" id="PF13307">
    <property type="entry name" value="Helicase_C_2"/>
    <property type="match status" value="1"/>
</dbReference>
<feature type="binding site" evidence="11">
    <location>
        <position position="123"/>
    </location>
    <ligand>
        <name>[4Fe-4S] cluster</name>
        <dbReference type="ChEBI" id="CHEBI:49883"/>
    </ligand>
</feature>
<evidence type="ECO:0000256" key="6">
    <source>
        <dbReference type="ARBA" id="ARBA00022840"/>
    </source>
</evidence>
<comment type="catalytic activity">
    <reaction evidence="11">
        <text>ATP + H2O = ADP + phosphate + H(+)</text>
        <dbReference type="Rhea" id="RHEA:13065"/>
        <dbReference type="ChEBI" id="CHEBI:15377"/>
        <dbReference type="ChEBI" id="CHEBI:15378"/>
        <dbReference type="ChEBI" id="CHEBI:30616"/>
        <dbReference type="ChEBI" id="CHEBI:43474"/>
        <dbReference type="ChEBI" id="CHEBI:456216"/>
        <dbReference type="EC" id="5.6.2.3"/>
    </reaction>
</comment>
<organism evidence="13 14">
    <name type="scientific">Vibrio sinensis</name>
    <dbReference type="NCBI Taxonomy" id="2302434"/>
    <lineage>
        <taxon>Bacteria</taxon>
        <taxon>Pseudomonadati</taxon>
        <taxon>Pseudomonadota</taxon>
        <taxon>Gammaproteobacteria</taxon>
        <taxon>Vibrionales</taxon>
        <taxon>Vibrionaceae</taxon>
        <taxon>Vibrio</taxon>
    </lineage>
</organism>
<dbReference type="InterPro" id="IPR006555">
    <property type="entry name" value="ATP-dep_Helicase_C"/>
</dbReference>
<dbReference type="InterPro" id="IPR039000">
    <property type="entry name" value="DinG_proteobact"/>
</dbReference>
<keyword evidence="6 11" id="KW-0067">ATP-binding</keyword>
<protein>
    <recommendedName>
        <fullName evidence="11">ATP-dependent DNA helicase DinG</fullName>
        <ecNumber evidence="11">5.6.2.3</ecNumber>
    </recommendedName>
    <alternativeName>
        <fullName evidence="11">DNA 5'-3' helicase DinG</fullName>
    </alternativeName>
</protein>
<name>A0A3A6QD67_9VIBR</name>
<keyword evidence="5 11" id="KW-0347">Helicase</keyword>
<comment type="similarity">
    <text evidence="11">Belongs to the helicase family. DinG subfamily. Type 1 sub-subfamily.</text>
</comment>
<feature type="binding site" evidence="11">
    <location>
        <position position="201"/>
    </location>
    <ligand>
        <name>[4Fe-4S] cluster</name>
        <dbReference type="ChEBI" id="CHEBI:49883"/>
    </ligand>
</feature>
<evidence type="ECO:0000313" key="14">
    <source>
        <dbReference type="Proteomes" id="UP000273252"/>
    </source>
</evidence>
<dbReference type="AlphaFoldDB" id="A0A3A6QD67"/>
<keyword evidence="7 11" id="KW-0408">Iron</keyword>
<comment type="caution">
    <text evidence="11">Lacks conserved residue(s) required for the propagation of feature annotation.</text>
</comment>
<dbReference type="InterPro" id="IPR014013">
    <property type="entry name" value="Helic_SF1/SF2_ATP-bd_DinG/Rad3"/>
</dbReference>
<evidence type="ECO:0000259" key="12">
    <source>
        <dbReference type="PROSITE" id="PS51193"/>
    </source>
</evidence>
<dbReference type="GO" id="GO:0033677">
    <property type="term" value="F:DNA/RNA helicase activity"/>
    <property type="evidence" value="ECO:0007669"/>
    <property type="project" value="TreeGrafter"/>
</dbReference>
<dbReference type="Pfam" id="PF06733">
    <property type="entry name" value="DEAD_2"/>
    <property type="match status" value="1"/>
</dbReference>
<keyword evidence="10 11" id="KW-0413">Isomerase</keyword>
<evidence type="ECO:0000313" key="13">
    <source>
        <dbReference type="EMBL" id="RJX70219.1"/>
    </source>
</evidence>
<dbReference type="GO" id="GO:0003677">
    <property type="term" value="F:DNA binding"/>
    <property type="evidence" value="ECO:0007669"/>
    <property type="project" value="UniProtKB-UniRule"/>
</dbReference>
<evidence type="ECO:0000256" key="11">
    <source>
        <dbReference type="HAMAP-Rule" id="MF_02205"/>
    </source>
</evidence>
<dbReference type="InterPro" id="IPR010614">
    <property type="entry name" value="RAD3-like_helicase_DEAD"/>
</dbReference>
<dbReference type="PROSITE" id="PS51193">
    <property type="entry name" value="HELICASE_ATP_BIND_2"/>
    <property type="match status" value="1"/>
</dbReference>
<dbReference type="GO" id="GO:0009432">
    <property type="term" value="P:SOS response"/>
    <property type="evidence" value="ECO:0007669"/>
    <property type="project" value="TreeGrafter"/>
</dbReference>
<keyword evidence="9 11" id="KW-0238">DNA-binding</keyword>
<evidence type="ECO:0000256" key="9">
    <source>
        <dbReference type="ARBA" id="ARBA00023125"/>
    </source>
</evidence>
<dbReference type="Proteomes" id="UP000273252">
    <property type="component" value="Unassembled WGS sequence"/>
</dbReference>
<dbReference type="GO" id="GO:0051539">
    <property type="term" value="F:4 iron, 4 sulfur cluster binding"/>
    <property type="evidence" value="ECO:0007669"/>
    <property type="project" value="UniProtKB-UniRule"/>
</dbReference>
<accession>A0A3A6QD67</accession>
<keyword evidence="8 11" id="KW-0411">Iron-sulfur</keyword>
<dbReference type="HAMAP" id="MF_02205">
    <property type="entry name" value="DinG_proteobact"/>
    <property type="match status" value="1"/>
</dbReference>
<keyword evidence="3 11" id="KW-0547">Nucleotide-binding</keyword>
<dbReference type="Gene3D" id="3.40.50.300">
    <property type="entry name" value="P-loop containing nucleotide triphosphate hydrolases"/>
    <property type="match status" value="2"/>
</dbReference>
<dbReference type="OrthoDB" id="9805194at2"/>
<evidence type="ECO:0000256" key="8">
    <source>
        <dbReference type="ARBA" id="ARBA00023014"/>
    </source>
</evidence>